<evidence type="ECO:0000313" key="1">
    <source>
        <dbReference type="EMBL" id="KAK5774264.1"/>
    </source>
</evidence>
<organism evidence="1 2">
    <name type="scientific">Arxiozyma heterogenica</name>
    <dbReference type="NCBI Taxonomy" id="278026"/>
    <lineage>
        <taxon>Eukaryota</taxon>
        <taxon>Fungi</taxon>
        <taxon>Dikarya</taxon>
        <taxon>Ascomycota</taxon>
        <taxon>Saccharomycotina</taxon>
        <taxon>Saccharomycetes</taxon>
        <taxon>Saccharomycetales</taxon>
        <taxon>Saccharomycetaceae</taxon>
        <taxon>Arxiozyma</taxon>
    </lineage>
</organism>
<evidence type="ECO:0000313" key="2">
    <source>
        <dbReference type="Proteomes" id="UP001306508"/>
    </source>
</evidence>
<dbReference type="AlphaFoldDB" id="A0AAN7WH43"/>
<proteinExistence type="predicted"/>
<sequence length="333" mass="37674">QYLQMINNLNNVSSNISNATRYSQTNPAQIENFRIDDICKQDRHTVSQLTVSIALYSYFNPEKPILTNVAFWGSFIESSASTVEKAMNVCSACESDKKEPNWDCRKASLDLAKSVCLNAISLYIGWQHAGRPNGALEGADPTAMKRDIARHCQIGDTFDKECVTSWLSDQYASNIVDGWHEVSYTGLNKRDVELPNIYLRDNATDIVYHLIFNPHSESTGAVAMTQVGIWNGNNANLSKRANYPVYAPLCNAYMALDYCANQSEWGGIYKSGELENMLEEILTNDVDGSWVSDYYKMYTYEQDDKTQDWQISWRMYIASVGNNIYWSKCDTGS</sequence>
<feature type="non-terminal residue" evidence="1">
    <location>
        <position position="1"/>
    </location>
</feature>
<gene>
    <name evidence="1" type="ORF">RI543_004553</name>
</gene>
<accession>A0AAN7WH43</accession>
<reference evidence="2" key="1">
    <citation type="submission" date="2023-07" db="EMBL/GenBank/DDBJ databases">
        <title>A draft genome of Kazachstania heterogenica Y-27499.</title>
        <authorList>
            <person name="Donic C."/>
            <person name="Kralova J.S."/>
            <person name="Fidel L."/>
            <person name="Ben-Dor S."/>
            <person name="Jung S."/>
        </authorList>
    </citation>
    <scope>NUCLEOTIDE SEQUENCE [LARGE SCALE GENOMIC DNA]</scope>
    <source>
        <strain evidence="2">Y27499</strain>
    </source>
</reference>
<protein>
    <submittedName>
        <fullName evidence="1">Uncharacterized protein</fullName>
    </submittedName>
</protein>
<dbReference type="Proteomes" id="UP001306508">
    <property type="component" value="Unassembled WGS sequence"/>
</dbReference>
<comment type="caution">
    <text evidence="1">The sequence shown here is derived from an EMBL/GenBank/DDBJ whole genome shotgun (WGS) entry which is preliminary data.</text>
</comment>
<name>A0AAN7WH43_9SACH</name>
<keyword evidence="2" id="KW-1185">Reference proteome</keyword>
<dbReference type="EMBL" id="JAWIZZ010000055">
    <property type="protein sequence ID" value="KAK5774264.1"/>
    <property type="molecule type" value="Genomic_DNA"/>
</dbReference>